<reference evidence="2 3" key="1">
    <citation type="submission" date="2022-05" db="EMBL/GenBank/DDBJ databases">
        <title>A multi-omics perspective on studying reproductive biology in Daphnia sinensis.</title>
        <authorList>
            <person name="Jia J."/>
        </authorList>
    </citation>
    <scope>NUCLEOTIDE SEQUENCE [LARGE SCALE GENOMIC DNA]</scope>
    <source>
        <strain evidence="2 3">WSL</strain>
    </source>
</reference>
<accession>A0AAD5L5M0</accession>
<proteinExistence type="predicted"/>
<dbReference type="Proteomes" id="UP000820818">
    <property type="component" value="Linkage Group LG7"/>
</dbReference>
<gene>
    <name evidence="2" type="ORF">GHT06_018225</name>
</gene>
<organism evidence="2 3">
    <name type="scientific">Daphnia sinensis</name>
    <dbReference type="NCBI Taxonomy" id="1820382"/>
    <lineage>
        <taxon>Eukaryota</taxon>
        <taxon>Metazoa</taxon>
        <taxon>Ecdysozoa</taxon>
        <taxon>Arthropoda</taxon>
        <taxon>Crustacea</taxon>
        <taxon>Branchiopoda</taxon>
        <taxon>Diplostraca</taxon>
        <taxon>Cladocera</taxon>
        <taxon>Anomopoda</taxon>
        <taxon>Daphniidae</taxon>
        <taxon>Daphnia</taxon>
        <taxon>Daphnia similis group</taxon>
    </lineage>
</organism>
<comment type="caution">
    <text evidence="2">The sequence shown here is derived from an EMBL/GenBank/DDBJ whole genome shotgun (WGS) entry which is preliminary data.</text>
</comment>
<dbReference type="EMBL" id="WJBH02000007">
    <property type="protein sequence ID" value="KAI9555710.1"/>
    <property type="molecule type" value="Genomic_DNA"/>
</dbReference>
<protein>
    <submittedName>
        <fullName evidence="2">Uncharacterized protein</fullName>
    </submittedName>
</protein>
<feature type="region of interest" description="Disordered" evidence="1">
    <location>
        <begin position="40"/>
        <end position="62"/>
    </location>
</feature>
<evidence type="ECO:0000256" key="1">
    <source>
        <dbReference type="SAM" id="MobiDB-lite"/>
    </source>
</evidence>
<evidence type="ECO:0000313" key="2">
    <source>
        <dbReference type="EMBL" id="KAI9555710.1"/>
    </source>
</evidence>
<sequence length="110" mass="12820">MPEQTRSALVINETIDSLTLYLQNTQHTSSRSCWIPKGDGSHDFSGCRRQSDDLDDQRERTTENRIRGREMDVTVKFLKRENRYDLADPCHWAFEHSVFPSIGDLHVVVR</sequence>
<keyword evidence="3" id="KW-1185">Reference proteome</keyword>
<name>A0AAD5L5M0_9CRUS</name>
<evidence type="ECO:0000313" key="3">
    <source>
        <dbReference type="Proteomes" id="UP000820818"/>
    </source>
</evidence>
<dbReference type="AlphaFoldDB" id="A0AAD5L5M0"/>